<gene>
    <name evidence="2" type="ORF">B0T26DRAFT_640081</name>
</gene>
<organism evidence="2 3">
    <name type="scientific">Lasiosphaeria miniovina</name>
    <dbReference type="NCBI Taxonomy" id="1954250"/>
    <lineage>
        <taxon>Eukaryota</taxon>
        <taxon>Fungi</taxon>
        <taxon>Dikarya</taxon>
        <taxon>Ascomycota</taxon>
        <taxon>Pezizomycotina</taxon>
        <taxon>Sordariomycetes</taxon>
        <taxon>Sordariomycetidae</taxon>
        <taxon>Sordariales</taxon>
        <taxon>Lasiosphaeriaceae</taxon>
        <taxon>Lasiosphaeria</taxon>
    </lineage>
</organism>
<feature type="region of interest" description="Disordered" evidence="1">
    <location>
        <begin position="18"/>
        <end position="83"/>
    </location>
</feature>
<protein>
    <recommendedName>
        <fullName evidence="4">Ste12 interacting protein</fullName>
    </recommendedName>
</protein>
<reference evidence="2" key="1">
    <citation type="submission" date="2023-06" db="EMBL/GenBank/DDBJ databases">
        <title>Genome-scale phylogeny and comparative genomics of the fungal order Sordariales.</title>
        <authorList>
            <consortium name="Lawrence Berkeley National Laboratory"/>
            <person name="Hensen N."/>
            <person name="Bonometti L."/>
            <person name="Westerberg I."/>
            <person name="Brannstrom I.O."/>
            <person name="Guillou S."/>
            <person name="Cros-Aarteil S."/>
            <person name="Calhoun S."/>
            <person name="Haridas S."/>
            <person name="Kuo A."/>
            <person name="Mondo S."/>
            <person name="Pangilinan J."/>
            <person name="Riley R."/>
            <person name="LaButti K."/>
            <person name="Andreopoulos B."/>
            <person name="Lipzen A."/>
            <person name="Chen C."/>
            <person name="Yanf M."/>
            <person name="Daum C."/>
            <person name="Ng V."/>
            <person name="Clum A."/>
            <person name="Steindorff A."/>
            <person name="Ohm R."/>
            <person name="Martin F."/>
            <person name="Silar P."/>
            <person name="Natvig D."/>
            <person name="Lalanne C."/>
            <person name="Gautier V."/>
            <person name="Ament-velasquez S.L."/>
            <person name="Kruys A."/>
            <person name="Hutchinson M.I."/>
            <person name="Powell A.J."/>
            <person name="Barry K."/>
            <person name="Miller A.N."/>
            <person name="Grigoriev I.V."/>
            <person name="Debuchy R."/>
            <person name="Gladieux P."/>
            <person name="Thoren M.H."/>
            <person name="Johannesson H."/>
        </authorList>
    </citation>
    <scope>NUCLEOTIDE SEQUENCE</scope>
    <source>
        <strain evidence="2">SMH2392-1A</strain>
    </source>
</reference>
<dbReference type="GeneID" id="85320463"/>
<dbReference type="AlphaFoldDB" id="A0AA40E525"/>
<accession>A0AA40E525</accession>
<evidence type="ECO:0008006" key="4">
    <source>
        <dbReference type="Google" id="ProtNLM"/>
    </source>
</evidence>
<dbReference type="EMBL" id="JAUIRO010000002">
    <property type="protein sequence ID" value="KAK0728494.1"/>
    <property type="molecule type" value="Genomic_DNA"/>
</dbReference>
<keyword evidence="3" id="KW-1185">Reference proteome</keyword>
<name>A0AA40E525_9PEZI</name>
<evidence type="ECO:0000256" key="1">
    <source>
        <dbReference type="SAM" id="MobiDB-lite"/>
    </source>
</evidence>
<sequence>MSPTYTMSAHLCKQIYASWRQTRQSSPDPSPLPSPPTSNTPGSYFQRSPSPEKQSMDNDRSDSPSNPPTSQQPSNSSWKWGSR</sequence>
<feature type="compositionally biased region" description="Low complexity" evidence="1">
    <location>
        <begin position="68"/>
        <end position="77"/>
    </location>
</feature>
<dbReference type="RefSeq" id="XP_060301349.1">
    <property type="nucleotide sequence ID" value="XM_060437193.1"/>
</dbReference>
<comment type="caution">
    <text evidence="2">The sequence shown here is derived from an EMBL/GenBank/DDBJ whole genome shotgun (WGS) entry which is preliminary data.</text>
</comment>
<feature type="compositionally biased region" description="Pro residues" evidence="1">
    <location>
        <begin position="28"/>
        <end position="38"/>
    </location>
</feature>
<dbReference type="Proteomes" id="UP001172101">
    <property type="component" value="Unassembled WGS sequence"/>
</dbReference>
<evidence type="ECO:0000313" key="3">
    <source>
        <dbReference type="Proteomes" id="UP001172101"/>
    </source>
</evidence>
<evidence type="ECO:0000313" key="2">
    <source>
        <dbReference type="EMBL" id="KAK0728494.1"/>
    </source>
</evidence>
<proteinExistence type="predicted"/>